<dbReference type="InterPro" id="IPR036514">
    <property type="entry name" value="SGNH_hydro_sf"/>
</dbReference>
<dbReference type="Pfam" id="PF13472">
    <property type="entry name" value="Lipase_GDSL_2"/>
    <property type="match status" value="1"/>
</dbReference>
<keyword evidence="3" id="KW-1185">Reference proteome</keyword>
<dbReference type="PANTHER" id="PTHR30383:SF24">
    <property type="entry name" value="THIOESTERASE 1_PROTEASE 1_LYSOPHOSPHOLIPASE L1"/>
    <property type="match status" value="1"/>
</dbReference>
<dbReference type="Proteomes" id="UP001597135">
    <property type="component" value="Unassembled WGS sequence"/>
</dbReference>
<reference evidence="3" key="1">
    <citation type="journal article" date="2019" name="Int. J. Syst. Evol. Microbiol.">
        <title>The Global Catalogue of Microorganisms (GCM) 10K type strain sequencing project: providing services to taxonomists for standard genome sequencing and annotation.</title>
        <authorList>
            <consortium name="The Broad Institute Genomics Platform"/>
            <consortium name="The Broad Institute Genome Sequencing Center for Infectious Disease"/>
            <person name="Wu L."/>
            <person name="Ma J."/>
        </authorList>
    </citation>
    <scope>NUCLEOTIDE SEQUENCE [LARGE SCALE GENOMIC DNA]</scope>
    <source>
        <strain evidence="3">CCUG 62953</strain>
    </source>
</reference>
<dbReference type="SUPFAM" id="SSF52266">
    <property type="entry name" value="SGNH hydrolase"/>
    <property type="match status" value="1"/>
</dbReference>
<gene>
    <name evidence="2" type="ORF">ACFQ4E_03765</name>
</gene>
<feature type="domain" description="SGNH hydrolase-type esterase" evidence="1">
    <location>
        <begin position="17"/>
        <end position="182"/>
    </location>
</feature>
<dbReference type="PANTHER" id="PTHR30383">
    <property type="entry name" value="THIOESTERASE 1/PROTEASE 1/LYSOPHOSPHOLIPASE L1"/>
    <property type="match status" value="1"/>
</dbReference>
<evidence type="ECO:0000313" key="2">
    <source>
        <dbReference type="EMBL" id="MFD1341527.1"/>
    </source>
</evidence>
<organism evidence="2 3">
    <name type="scientific">Litorisediminicola beolgyonensis</name>
    <dbReference type="NCBI Taxonomy" id="1173614"/>
    <lineage>
        <taxon>Bacteria</taxon>
        <taxon>Pseudomonadati</taxon>
        <taxon>Pseudomonadota</taxon>
        <taxon>Alphaproteobacteria</taxon>
        <taxon>Rhodobacterales</taxon>
        <taxon>Paracoccaceae</taxon>
        <taxon>Litorisediminicola</taxon>
    </lineage>
</organism>
<dbReference type="InterPro" id="IPR051532">
    <property type="entry name" value="Ester_Hydrolysis_Enzymes"/>
</dbReference>
<evidence type="ECO:0000259" key="1">
    <source>
        <dbReference type="Pfam" id="PF13472"/>
    </source>
</evidence>
<protein>
    <submittedName>
        <fullName evidence="2">Arylesterase</fullName>
    </submittedName>
</protein>
<sequence length="202" mass="20934">MLLLCSAAAADTLEIVALGDSLTQGYGLPQGEGFVPQLQDWLSANGVDATLVNAGVSGDTTAGGRARVAWSLNDETDAVIVSLGGNDLLRGIAPETAKDNLDAILAEVAERGLPALLVGIDAPGNYGSDYEAAFDGMYVELSQDYGTLLYPDFFMALREDGVPLAGQGDLMQPDGIHPSAEGVSRVVADIGPWVAELAARAR</sequence>
<comment type="caution">
    <text evidence="2">The sequence shown here is derived from an EMBL/GenBank/DDBJ whole genome shotgun (WGS) entry which is preliminary data.</text>
</comment>
<dbReference type="EMBL" id="JBHTMU010000004">
    <property type="protein sequence ID" value="MFD1341527.1"/>
    <property type="molecule type" value="Genomic_DNA"/>
</dbReference>
<proteinExistence type="predicted"/>
<accession>A0ABW3ZFD3</accession>
<name>A0ABW3ZFD3_9RHOB</name>
<dbReference type="CDD" id="cd01822">
    <property type="entry name" value="Lysophospholipase_L1_like"/>
    <property type="match status" value="1"/>
</dbReference>
<dbReference type="InterPro" id="IPR013830">
    <property type="entry name" value="SGNH_hydro"/>
</dbReference>
<dbReference type="Gene3D" id="3.40.50.1110">
    <property type="entry name" value="SGNH hydrolase"/>
    <property type="match status" value="1"/>
</dbReference>
<evidence type="ECO:0000313" key="3">
    <source>
        <dbReference type="Proteomes" id="UP001597135"/>
    </source>
</evidence>
<dbReference type="RefSeq" id="WP_386801582.1">
    <property type="nucleotide sequence ID" value="NZ_JBHTMU010000004.1"/>
</dbReference>